<dbReference type="Proteomes" id="UP001228049">
    <property type="component" value="Unassembled WGS sequence"/>
</dbReference>
<organism evidence="2 3">
    <name type="scientific">Dissostichus eleginoides</name>
    <name type="common">Patagonian toothfish</name>
    <name type="synonym">Dissostichus amissus</name>
    <dbReference type="NCBI Taxonomy" id="100907"/>
    <lineage>
        <taxon>Eukaryota</taxon>
        <taxon>Metazoa</taxon>
        <taxon>Chordata</taxon>
        <taxon>Craniata</taxon>
        <taxon>Vertebrata</taxon>
        <taxon>Euteleostomi</taxon>
        <taxon>Actinopterygii</taxon>
        <taxon>Neopterygii</taxon>
        <taxon>Teleostei</taxon>
        <taxon>Neoteleostei</taxon>
        <taxon>Acanthomorphata</taxon>
        <taxon>Eupercaria</taxon>
        <taxon>Perciformes</taxon>
        <taxon>Notothenioidei</taxon>
        <taxon>Nototheniidae</taxon>
        <taxon>Dissostichus</taxon>
    </lineage>
</organism>
<sequence length="230" mass="26026">EWRISSDQQTSARAREPSTVARPQPSVNCHKGEFPLPQPRGVRRGGYQRKITTPAPDSTRGRGGGEASGPPYITVAVGNRIHQIKSSIYLCMGEEGQLSLGRLSPFREYQRCFPALLFFPAISQQDWQNKFKHTAKTFFEQHLRRSVQEAERVVRRPVLDGLGAVCRGDAQSWVLRPVVELILGFRQRQAPGRGQGLLRGWPRGRRVVFTCSRYFLWELIRLGEGKCSVP</sequence>
<protein>
    <submittedName>
        <fullName evidence="2">Protein Smg like</fullName>
    </submittedName>
</protein>
<reference evidence="2" key="1">
    <citation type="submission" date="2023-04" db="EMBL/GenBank/DDBJ databases">
        <title>Chromosome-level genome of Chaenocephalus aceratus.</title>
        <authorList>
            <person name="Park H."/>
        </authorList>
    </citation>
    <scope>NUCLEOTIDE SEQUENCE</scope>
    <source>
        <strain evidence="2">DE</strain>
        <tissue evidence="2">Muscle</tissue>
    </source>
</reference>
<feature type="compositionally biased region" description="Polar residues" evidence="1">
    <location>
        <begin position="1"/>
        <end position="12"/>
    </location>
</feature>
<evidence type="ECO:0000256" key="1">
    <source>
        <dbReference type="SAM" id="MobiDB-lite"/>
    </source>
</evidence>
<evidence type="ECO:0000313" key="3">
    <source>
        <dbReference type="Proteomes" id="UP001228049"/>
    </source>
</evidence>
<accession>A0AAD9CLL5</accession>
<keyword evidence="3" id="KW-1185">Reference proteome</keyword>
<proteinExistence type="predicted"/>
<evidence type="ECO:0000313" key="2">
    <source>
        <dbReference type="EMBL" id="KAK1904095.1"/>
    </source>
</evidence>
<gene>
    <name evidence="2" type="ORF">KUDE01_011280</name>
</gene>
<feature type="non-terminal residue" evidence="2">
    <location>
        <position position="1"/>
    </location>
</feature>
<feature type="non-terminal residue" evidence="2">
    <location>
        <position position="230"/>
    </location>
</feature>
<feature type="region of interest" description="Disordered" evidence="1">
    <location>
        <begin position="1"/>
        <end position="69"/>
    </location>
</feature>
<dbReference type="AlphaFoldDB" id="A0AAD9CLL5"/>
<comment type="caution">
    <text evidence="2">The sequence shown here is derived from an EMBL/GenBank/DDBJ whole genome shotgun (WGS) entry which is preliminary data.</text>
</comment>
<dbReference type="EMBL" id="JASDAP010000004">
    <property type="protein sequence ID" value="KAK1904095.1"/>
    <property type="molecule type" value="Genomic_DNA"/>
</dbReference>
<name>A0AAD9CLL5_DISEL</name>